<protein>
    <submittedName>
        <fullName evidence="2">Uncharacterized protein</fullName>
    </submittedName>
</protein>
<keyword evidence="1" id="KW-0812">Transmembrane</keyword>
<sequence length="53" mass="5733">MVPGDGPVMRISMIMAGLIIGSYLVASITRETLLWRLPIIETGFALAGVMAIW</sequence>
<accession>A0A6V8P2S0</accession>
<keyword evidence="1" id="KW-1133">Transmembrane helix</keyword>
<dbReference type="EMBL" id="BLRY01000006">
    <property type="protein sequence ID" value="GFP26842.1"/>
    <property type="molecule type" value="Genomic_DNA"/>
</dbReference>
<feature type="transmembrane region" description="Helical" evidence="1">
    <location>
        <begin position="6"/>
        <end position="26"/>
    </location>
</feature>
<comment type="caution">
    <text evidence="2">The sequence shown here is derived from an EMBL/GenBank/DDBJ whole genome shotgun (WGS) entry which is preliminary data.</text>
</comment>
<name>A0A6V8P2S0_9ACTN</name>
<keyword evidence="1" id="KW-0472">Membrane</keyword>
<organism evidence="2 3">
    <name type="scientific">Candidatus Hakubella thermalkaliphila</name>
    <dbReference type="NCBI Taxonomy" id="2754717"/>
    <lineage>
        <taxon>Bacteria</taxon>
        <taxon>Bacillati</taxon>
        <taxon>Actinomycetota</taxon>
        <taxon>Actinomycetota incertae sedis</taxon>
        <taxon>Candidatus Hakubellales</taxon>
        <taxon>Candidatus Hakubellaceae</taxon>
        <taxon>Candidatus Hakubella</taxon>
    </lineage>
</organism>
<dbReference type="Proteomes" id="UP000591948">
    <property type="component" value="Unassembled WGS sequence"/>
</dbReference>
<proteinExistence type="predicted"/>
<keyword evidence="3" id="KW-1185">Reference proteome</keyword>
<reference evidence="2 3" key="1">
    <citation type="journal article" date="2020" name="Front. Microbiol.">
        <title>Single-cell genomics of novel Actinobacteria with the Wood-Ljungdahl pathway discovered in a serpentinizing system.</title>
        <authorList>
            <person name="Merino N."/>
            <person name="Kawai M."/>
            <person name="Boyd E.S."/>
            <person name="Colman D.R."/>
            <person name="McGlynn S.E."/>
            <person name="Nealson K.H."/>
            <person name="Kurokawa K."/>
            <person name="Hongoh Y."/>
        </authorList>
    </citation>
    <scope>NUCLEOTIDE SEQUENCE [LARGE SCALE GENOMIC DNA]</scope>
    <source>
        <strain evidence="2 3">S33</strain>
    </source>
</reference>
<gene>
    <name evidence="2" type="ORF">HKBW3S33_00256</name>
</gene>
<evidence type="ECO:0000313" key="3">
    <source>
        <dbReference type="Proteomes" id="UP000591948"/>
    </source>
</evidence>
<feature type="transmembrane region" description="Helical" evidence="1">
    <location>
        <begin position="33"/>
        <end position="52"/>
    </location>
</feature>
<feature type="non-terminal residue" evidence="2">
    <location>
        <position position="53"/>
    </location>
</feature>
<evidence type="ECO:0000313" key="2">
    <source>
        <dbReference type="EMBL" id="GFP26842.1"/>
    </source>
</evidence>
<dbReference type="AlphaFoldDB" id="A0A6V8P2S0"/>
<evidence type="ECO:0000256" key="1">
    <source>
        <dbReference type="SAM" id="Phobius"/>
    </source>
</evidence>